<keyword evidence="3" id="KW-0863">Zinc-finger</keyword>
<evidence type="ECO:0000256" key="5">
    <source>
        <dbReference type="ARBA" id="ARBA00023242"/>
    </source>
</evidence>
<dbReference type="InterPro" id="IPR012337">
    <property type="entry name" value="RNaseH-like_sf"/>
</dbReference>
<feature type="non-terminal residue" evidence="7">
    <location>
        <position position="1"/>
    </location>
</feature>
<dbReference type="AlphaFoldDB" id="A0A0C2WL03"/>
<comment type="subcellular location">
    <subcellularLocation>
        <location evidence="1">Nucleus</location>
    </subcellularLocation>
</comment>
<dbReference type="PANTHER" id="PTHR46481:SF10">
    <property type="entry name" value="ZINC FINGER BED DOMAIN-CONTAINING PROTEIN 39"/>
    <property type="match status" value="1"/>
</dbReference>
<dbReference type="PANTHER" id="PTHR46481">
    <property type="entry name" value="ZINC FINGER BED DOMAIN-CONTAINING PROTEIN 4"/>
    <property type="match status" value="1"/>
</dbReference>
<evidence type="ECO:0000313" key="8">
    <source>
        <dbReference type="Proteomes" id="UP000054549"/>
    </source>
</evidence>
<dbReference type="SUPFAM" id="SSF53098">
    <property type="entry name" value="Ribonuclease H-like"/>
    <property type="match status" value="1"/>
</dbReference>
<proteinExistence type="predicted"/>
<organism evidence="7 8">
    <name type="scientific">Amanita muscaria (strain Koide BX008)</name>
    <dbReference type="NCBI Taxonomy" id="946122"/>
    <lineage>
        <taxon>Eukaryota</taxon>
        <taxon>Fungi</taxon>
        <taxon>Dikarya</taxon>
        <taxon>Basidiomycota</taxon>
        <taxon>Agaricomycotina</taxon>
        <taxon>Agaricomycetes</taxon>
        <taxon>Agaricomycetidae</taxon>
        <taxon>Agaricales</taxon>
        <taxon>Pluteineae</taxon>
        <taxon>Amanitaceae</taxon>
        <taxon>Amanita</taxon>
    </lineage>
</organism>
<name>A0A0C2WL03_AMAMK</name>
<evidence type="ECO:0000256" key="4">
    <source>
        <dbReference type="ARBA" id="ARBA00022833"/>
    </source>
</evidence>
<dbReference type="SUPFAM" id="SSF140996">
    <property type="entry name" value="Hermes dimerisation domain"/>
    <property type="match status" value="1"/>
</dbReference>
<evidence type="ECO:0000256" key="6">
    <source>
        <dbReference type="SAM" id="MobiDB-lite"/>
    </source>
</evidence>
<gene>
    <name evidence="7" type="ORF">M378DRAFT_88681</name>
</gene>
<dbReference type="HOGENOM" id="CLU_087375_1_0_1"/>
<evidence type="ECO:0000256" key="1">
    <source>
        <dbReference type="ARBA" id="ARBA00004123"/>
    </source>
</evidence>
<evidence type="ECO:0000313" key="7">
    <source>
        <dbReference type="EMBL" id="KIL56858.1"/>
    </source>
</evidence>
<sequence>ERLKKKWNAPIYAFFKETPLIEYNSKGDRLHVFECNAPHCRAKGKNDRRVPRNTATTDSTSTSNLKKHAIQCWGQEAVDAANEAKSVSQAREILKKKKADLRDGSLVIEFERMGKGKVQYSTRTPSKVESRASHVRWIAESKRALSLVNDAGYLHLMKTGRPGHYTPSRRTLSRDIQLVFNKAREQIAGRLQAHDGELNIATDAWTSPNHRTLVAVTIHYEHKGVEVNWLLDIVEVAESHTGAVLAAALAKVVEGFGISHKVSLYQ</sequence>
<reference evidence="7 8" key="1">
    <citation type="submission" date="2014-04" db="EMBL/GenBank/DDBJ databases">
        <title>Evolutionary Origins and Diversification of the Mycorrhizal Mutualists.</title>
        <authorList>
            <consortium name="DOE Joint Genome Institute"/>
            <consortium name="Mycorrhizal Genomics Consortium"/>
            <person name="Kohler A."/>
            <person name="Kuo A."/>
            <person name="Nagy L.G."/>
            <person name="Floudas D."/>
            <person name="Copeland A."/>
            <person name="Barry K.W."/>
            <person name="Cichocki N."/>
            <person name="Veneault-Fourrey C."/>
            <person name="LaButti K."/>
            <person name="Lindquist E.A."/>
            <person name="Lipzen A."/>
            <person name="Lundell T."/>
            <person name="Morin E."/>
            <person name="Murat C."/>
            <person name="Riley R."/>
            <person name="Ohm R."/>
            <person name="Sun H."/>
            <person name="Tunlid A."/>
            <person name="Henrissat B."/>
            <person name="Grigoriev I.V."/>
            <person name="Hibbett D.S."/>
            <person name="Martin F."/>
        </authorList>
    </citation>
    <scope>NUCLEOTIDE SEQUENCE [LARGE SCALE GENOMIC DNA]</scope>
    <source>
        <strain evidence="7 8">Koide BX008</strain>
    </source>
</reference>
<keyword evidence="5" id="KW-0539">Nucleus</keyword>
<feature type="region of interest" description="Disordered" evidence="6">
    <location>
        <begin position="41"/>
        <end position="62"/>
    </location>
</feature>
<dbReference type="OrthoDB" id="2677917at2759"/>
<dbReference type="GO" id="GO:0008270">
    <property type="term" value="F:zinc ion binding"/>
    <property type="evidence" value="ECO:0007669"/>
    <property type="project" value="UniProtKB-KW"/>
</dbReference>
<evidence type="ECO:0000256" key="2">
    <source>
        <dbReference type="ARBA" id="ARBA00022723"/>
    </source>
</evidence>
<evidence type="ECO:0000256" key="3">
    <source>
        <dbReference type="ARBA" id="ARBA00022771"/>
    </source>
</evidence>
<protein>
    <submittedName>
        <fullName evidence="7">Uncharacterized protein</fullName>
    </submittedName>
</protein>
<keyword evidence="4" id="KW-0862">Zinc</keyword>
<dbReference type="Proteomes" id="UP000054549">
    <property type="component" value="Unassembled WGS sequence"/>
</dbReference>
<dbReference type="InterPro" id="IPR052035">
    <property type="entry name" value="ZnF_BED_domain_contain"/>
</dbReference>
<keyword evidence="2" id="KW-0479">Metal-binding</keyword>
<dbReference type="EMBL" id="KN818395">
    <property type="protein sequence ID" value="KIL56858.1"/>
    <property type="molecule type" value="Genomic_DNA"/>
</dbReference>
<keyword evidence="8" id="KW-1185">Reference proteome</keyword>
<dbReference type="GO" id="GO:0005634">
    <property type="term" value="C:nucleus"/>
    <property type="evidence" value="ECO:0007669"/>
    <property type="project" value="UniProtKB-SubCell"/>
</dbReference>
<accession>A0A0C2WL03</accession>
<dbReference type="InParanoid" id="A0A0C2WL03"/>